<keyword evidence="5" id="KW-1185">Reference proteome</keyword>
<evidence type="ECO:0000256" key="2">
    <source>
        <dbReference type="ARBA" id="ARBA00023002"/>
    </source>
</evidence>
<protein>
    <submittedName>
        <fullName evidence="4">Cupin domain-containing protein</fullName>
    </submittedName>
</protein>
<dbReference type="PANTHER" id="PTHR41517">
    <property type="entry name" value="1,2-DIOXYGENASE PROTEIN-RELATED"/>
    <property type="match status" value="1"/>
</dbReference>
<dbReference type="Pfam" id="PF07883">
    <property type="entry name" value="Cupin_2"/>
    <property type="match status" value="2"/>
</dbReference>
<dbReference type="RefSeq" id="WP_336600587.1">
    <property type="nucleotide sequence ID" value="NZ_JACFYJ010000056.1"/>
</dbReference>
<feature type="domain" description="Cupin type-2" evidence="3">
    <location>
        <begin position="101"/>
        <end position="161"/>
    </location>
</feature>
<proteinExistence type="predicted"/>
<name>A0ABU8IYX2_9BURK</name>
<dbReference type="Gene3D" id="2.60.120.10">
    <property type="entry name" value="Jelly Rolls"/>
    <property type="match status" value="1"/>
</dbReference>
<dbReference type="CDD" id="cd02216">
    <property type="entry name" value="cupin_GDO-like_N"/>
    <property type="match status" value="1"/>
</dbReference>
<evidence type="ECO:0000256" key="1">
    <source>
        <dbReference type="ARBA" id="ARBA00022964"/>
    </source>
</evidence>
<dbReference type="SUPFAM" id="SSF51182">
    <property type="entry name" value="RmlC-like cupins"/>
    <property type="match status" value="1"/>
</dbReference>
<dbReference type="EMBL" id="JACFYJ010000056">
    <property type="protein sequence ID" value="MEI6000709.1"/>
    <property type="molecule type" value="Genomic_DNA"/>
</dbReference>
<feature type="domain" description="Cupin type-2" evidence="3">
    <location>
        <begin position="274"/>
        <end position="333"/>
    </location>
</feature>
<organism evidence="4 5">
    <name type="scientific">Paraburkholderia bengalensis</name>
    <dbReference type="NCBI Taxonomy" id="2747562"/>
    <lineage>
        <taxon>Bacteria</taxon>
        <taxon>Pseudomonadati</taxon>
        <taxon>Pseudomonadota</taxon>
        <taxon>Betaproteobacteria</taxon>
        <taxon>Burkholderiales</taxon>
        <taxon>Burkholderiaceae</taxon>
        <taxon>Paraburkholderia</taxon>
    </lineage>
</organism>
<accession>A0ABU8IYX2</accession>
<keyword evidence="2" id="KW-0560">Oxidoreductase</keyword>
<dbReference type="CDD" id="cd06992">
    <property type="entry name" value="cupin_GDO-like_C"/>
    <property type="match status" value="1"/>
</dbReference>
<dbReference type="Proteomes" id="UP001386437">
    <property type="component" value="Unassembled WGS sequence"/>
</dbReference>
<keyword evidence="1" id="KW-0223">Dioxygenase</keyword>
<comment type="caution">
    <text evidence="4">The sequence shown here is derived from an EMBL/GenBank/DDBJ whole genome shotgun (WGS) entry which is preliminary data.</text>
</comment>
<reference evidence="4 5" key="1">
    <citation type="journal article" date="2022" name="Arch. Microbiol.">
        <title>Paraburkholderia bengalensis sp. nov. isolated from roots of Oryza sativa, IR64.</title>
        <authorList>
            <person name="Nag P."/>
            <person name="Mondal N."/>
            <person name="Sarkar J."/>
            <person name="Das S."/>
        </authorList>
    </citation>
    <scope>NUCLEOTIDE SEQUENCE [LARGE SCALE GENOMIC DNA]</scope>
    <source>
        <strain evidence="4 5">IR64_4_BI</strain>
    </source>
</reference>
<evidence type="ECO:0000313" key="4">
    <source>
        <dbReference type="EMBL" id="MEI6000709.1"/>
    </source>
</evidence>
<gene>
    <name evidence="4" type="ORF">H3V53_27020</name>
</gene>
<evidence type="ECO:0000313" key="5">
    <source>
        <dbReference type="Proteomes" id="UP001386437"/>
    </source>
</evidence>
<dbReference type="InterPro" id="IPR047183">
    <property type="entry name" value="GDO-like"/>
</dbReference>
<dbReference type="InterPro" id="IPR011051">
    <property type="entry name" value="RmlC_Cupin_sf"/>
</dbReference>
<sequence length="372" mass="41435">MHSDDVAGRARVVDTPELAAYYAALARHEAGALWTVANDIEPWEPTPHAVPMLWRYEALRPMVLQSLELVRPEDAGRRVVMLVNPKRRDVSAAVGWLYTGLQVMKPGEAASAHRHMASALRFIIEGSGAYTIVDGERLTLSANDFVITPNGTWHEHGIDGGGTSPCIWQDGLDIPLINALEANFYEVHPNLHQDIARPLNASHLAYANAALKPLEPDWRKPYSPLLKYSWDSTYEALRRYASATDGSPYDGVVMEYVNPVTGGAVMPTMGAQMQMLRAGEHTRAHRHTGNVVYHVAKGSGYSVIAGQRFDWKEHDIFCVPSWSWHEHVNTAPNDDACLFSFNDFPVMKSLAIYHEQAYLPNDGHQAYQATPR</sequence>
<evidence type="ECO:0000259" key="3">
    <source>
        <dbReference type="Pfam" id="PF07883"/>
    </source>
</evidence>
<dbReference type="PANTHER" id="PTHR41517:SF1">
    <property type="entry name" value="CUPIN"/>
    <property type="match status" value="1"/>
</dbReference>
<dbReference type="InterPro" id="IPR014710">
    <property type="entry name" value="RmlC-like_jellyroll"/>
</dbReference>
<dbReference type="InterPro" id="IPR013096">
    <property type="entry name" value="Cupin_2"/>
</dbReference>